<evidence type="ECO:0000313" key="8">
    <source>
        <dbReference type="Proteomes" id="UP000177865"/>
    </source>
</evidence>
<evidence type="ECO:0000256" key="5">
    <source>
        <dbReference type="HAMAP-Rule" id="MF_00291"/>
    </source>
</evidence>
<comment type="caution">
    <text evidence="7">The sequence shown here is derived from an EMBL/GenBank/DDBJ whole genome shotgun (WGS) entry which is preliminary data.</text>
</comment>
<dbReference type="GO" id="GO:0006412">
    <property type="term" value="P:translation"/>
    <property type="evidence" value="ECO:0007669"/>
    <property type="project" value="UniProtKB-UniRule"/>
</dbReference>
<comment type="similarity">
    <text evidence="1 5">Belongs to the universal ribosomal protein uS2 family.</text>
</comment>
<dbReference type="NCBIfam" id="TIGR01011">
    <property type="entry name" value="rpsB_bact"/>
    <property type="match status" value="1"/>
</dbReference>
<keyword evidence="2 5" id="KW-0689">Ribosomal protein</keyword>
<evidence type="ECO:0000256" key="3">
    <source>
        <dbReference type="ARBA" id="ARBA00023274"/>
    </source>
</evidence>
<name>A0A1G2PVS5_9BACT</name>
<dbReference type="EMBL" id="MHSZ01000032">
    <property type="protein sequence ID" value="OHA52434.1"/>
    <property type="molecule type" value="Genomic_DNA"/>
</dbReference>
<proteinExistence type="inferred from homology"/>
<dbReference type="GO" id="GO:0015935">
    <property type="term" value="C:small ribosomal subunit"/>
    <property type="evidence" value="ECO:0007669"/>
    <property type="project" value="InterPro"/>
</dbReference>
<dbReference type="PANTHER" id="PTHR12534:SF0">
    <property type="entry name" value="SMALL RIBOSOMAL SUBUNIT PROTEIN US2M"/>
    <property type="match status" value="1"/>
</dbReference>
<dbReference type="GO" id="GO:0003735">
    <property type="term" value="F:structural constituent of ribosome"/>
    <property type="evidence" value="ECO:0007669"/>
    <property type="project" value="InterPro"/>
</dbReference>
<dbReference type="SUPFAM" id="SSF52313">
    <property type="entry name" value="Ribosomal protein S2"/>
    <property type="match status" value="1"/>
</dbReference>
<dbReference type="InterPro" id="IPR023591">
    <property type="entry name" value="Ribosomal_uS2_flav_dom_sf"/>
</dbReference>
<dbReference type="Gene3D" id="1.10.287.610">
    <property type="entry name" value="Helix hairpin bin"/>
    <property type="match status" value="1"/>
</dbReference>
<keyword evidence="3 5" id="KW-0687">Ribonucleoprotein</keyword>
<dbReference type="CDD" id="cd01425">
    <property type="entry name" value="RPS2"/>
    <property type="match status" value="1"/>
</dbReference>
<accession>A0A1G2PVS5</accession>
<evidence type="ECO:0000256" key="6">
    <source>
        <dbReference type="SAM" id="MobiDB-lite"/>
    </source>
</evidence>
<protein>
    <recommendedName>
        <fullName evidence="4 5">Small ribosomal subunit protein uS2</fullName>
    </recommendedName>
</protein>
<evidence type="ECO:0000256" key="4">
    <source>
        <dbReference type="ARBA" id="ARBA00035256"/>
    </source>
</evidence>
<feature type="compositionally biased region" description="Basic and acidic residues" evidence="6">
    <location>
        <begin position="254"/>
        <end position="268"/>
    </location>
</feature>
<evidence type="ECO:0000256" key="1">
    <source>
        <dbReference type="ARBA" id="ARBA00006242"/>
    </source>
</evidence>
<gene>
    <name evidence="5" type="primary">rpsB</name>
    <name evidence="7" type="ORF">A2991_03455</name>
</gene>
<dbReference type="HAMAP" id="MF_00291_B">
    <property type="entry name" value="Ribosomal_uS2_B"/>
    <property type="match status" value="1"/>
</dbReference>
<dbReference type="Pfam" id="PF00318">
    <property type="entry name" value="Ribosomal_S2"/>
    <property type="match status" value="1"/>
</dbReference>
<dbReference type="InterPro" id="IPR005706">
    <property type="entry name" value="Ribosomal_uS2_bac/mit/plastid"/>
</dbReference>
<dbReference type="Proteomes" id="UP000177865">
    <property type="component" value="Unassembled WGS sequence"/>
</dbReference>
<dbReference type="PRINTS" id="PR00395">
    <property type="entry name" value="RIBOSOMALS2"/>
</dbReference>
<organism evidence="7 8">
    <name type="scientific">Candidatus Terrybacteria bacterium RIFCSPLOWO2_01_FULL_58_14</name>
    <dbReference type="NCBI Taxonomy" id="1802369"/>
    <lineage>
        <taxon>Bacteria</taxon>
        <taxon>Candidatus Terryibacteriota</taxon>
    </lineage>
</organism>
<dbReference type="AlphaFoldDB" id="A0A1G2PVS5"/>
<reference evidence="7 8" key="1">
    <citation type="journal article" date="2016" name="Nat. Commun.">
        <title>Thousands of microbial genomes shed light on interconnected biogeochemical processes in an aquifer system.</title>
        <authorList>
            <person name="Anantharaman K."/>
            <person name="Brown C.T."/>
            <person name="Hug L.A."/>
            <person name="Sharon I."/>
            <person name="Castelle C.J."/>
            <person name="Probst A.J."/>
            <person name="Thomas B.C."/>
            <person name="Singh A."/>
            <person name="Wilkins M.J."/>
            <person name="Karaoz U."/>
            <person name="Brodie E.L."/>
            <person name="Williams K.H."/>
            <person name="Hubbard S.S."/>
            <person name="Banfield J.F."/>
        </authorList>
    </citation>
    <scope>NUCLEOTIDE SEQUENCE [LARGE SCALE GENOMIC DNA]</scope>
</reference>
<evidence type="ECO:0000313" key="7">
    <source>
        <dbReference type="EMBL" id="OHA52434.1"/>
    </source>
</evidence>
<evidence type="ECO:0000256" key="2">
    <source>
        <dbReference type="ARBA" id="ARBA00022980"/>
    </source>
</evidence>
<feature type="region of interest" description="Disordered" evidence="6">
    <location>
        <begin position="244"/>
        <end position="268"/>
    </location>
</feature>
<dbReference type="InterPro" id="IPR001865">
    <property type="entry name" value="Ribosomal_uS2"/>
</dbReference>
<sequence length="268" mass="29437">MSACVEAMAVAILSWMPEELQNAMLQDMVRVGLHIGHRRSRRHPAMMPYVYGARGNTEIIDLMKTAEALRRAADFLSAKAADGATILLVGTRQGLASLAKEVARELGLPYVASRWIGGTITNFSVINKRLEAFRNLAQREASGELAEKYTKAERVRFQRQLGRLEEELGGIRDLLRPPDVLVLVSLRGDRLAAREARLRGIPIVALADLDADPSLADFPIPGNDDALPAVRYVLGKLADAIREGQQTHRARAKAQNEGKEPEERAATA</sequence>
<dbReference type="Gene3D" id="3.40.50.10490">
    <property type="entry name" value="Glucose-6-phosphate isomerase like protein, domain 1"/>
    <property type="match status" value="1"/>
</dbReference>
<dbReference type="PANTHER" id="PTHR12534">
    <property type="entry name" value="30S RIBOSOMAL PROTEIN S2 PROKARYOTIC AND ORGANELLAR"/>
    <property type="match status" value="1"/>
</dbReference>